<dbReference type="InterPro" id="IPR042228">
    <property type="entry name" value="Dynein_linker_3"/>
</dbReference>
<evidence type="ECO:0000256" key="12">
    <source>
        <dbReference type="ARBA" id="ARBA00023212"/>
    </source>
</evidence>
<dbReference type="FunFam" id="3.40.50.300:FF:000049">
    <property type="entry name" value="Dynein, axonemal, heavy chain 5"/>
    <property type="match status" value="1"/>
</dbReference>
<feature type="coiled-coil region" evidence="14">
    <location>
        <begin position="3290"/>
        <end position="3338"/>
    </location>
</feature>
<keyword evidence="13" id="KW-0966">Cell projection</keyword>
<dbReference type="GO" id="GO:0005524">
    <property type="term" value="F:ATP binding"/>
    <property type="evidence" value="ECO:0007669"/>
    <property type="project" value="UniProtKB-KW"/>
</dbReference>
<keyword evidence="5" id="KW-0677">Repeat</keyword>
<dbReference type="FunFam" id="1.20.920.20:FF:000003">
    <property type="entry name" value="Dynein axonemal heavy chain 17"/>
    <property type="match status" value="1"/>
</dbReference>
<dbReference type="InterPro" id="IPR041658">
    <property type="entry name" value="AAA_lid_11"/>
</dbReference>
<dbReference type="Proteomes" id="UP000008227">
    <property type="component" value="Chromosome 12"/>
</dbReference>
<dbReference type="Pfam" id="PF18198">
    <property type="entry name" value="AAA_lid_11"/>
    <property type="match status" value="1"/>
</dbReference>
<dbReference type="PaxDb" id="9823-ENSSSCP00000019091"/>
<keyword evidence="18" id="KW-1185">Reference proteome</keyword>
<dbReference type="Pfam" id="PF12777">
    <property type="entry name" value="MT"/>
    <property type="match status" value="1"/>
</dbReference>
<dbReference type="Gene3D" id="1.10.8.1220">
    <property type="match status" value="1"/>
</dbReference>
<name>F1SS52_PIG</name>
<evidence type="ECO:0000256" key="3">
    <source>
        <dbReference type="ARBA" id="ARBA00022490"/>
    </source>
</evidence>
<dbReference type="Gene3D" id="1.20.58.1120">
    <property type="match status" value="1"/>
</dbReference>
<dbReference type="InterPro" id="IPR027417">
    <property type="entry name" value="P-loop_NTPase"/>
</dbReference>
<evidence type="ECO:0000313" key="19">
    <source>
        <dbReference type="VGNC" id="VGNC:87371"/>
    </source>
</evidence>
<dbReference type="Gene3D" id="1.20.1270.280">
    <property type="match status" value="1"/>
</dbReference>
<dbReference type="InterPro" id="IPR035699">
    <property type="entry name" value="AAA_6"/>
</dbReference>
<keyword evidence="12" id="KW-0206">Cytoskeleton</keyword>
<dbReference type="Pfam" id="PF03028">
    <property type="entry name" value="Dynein_heavy"/>
    <property type="match status" value="1"/>
</dbReference>
<dbReference type="InterPro" id="IPR003593">
    <property type="entry name" value="AAA+_ATPase"/>
</dbReference>
<dbReference type="GO" id="GO:0045505">
    <property type="term" value="F:dynein intermediate chain binding"/>
    <property type="evidence" value="ECO:0000318"/>
    <property type="project" value="GO_Central"/>
</dbReference>
<dbReference type="GeneID" id="100518397"/>
<keyword evidence="11" id="KW-0505">Motor protein</keyword>
<dbReference type="FunFam" id="1.20.1270.280:FF:000003">
    <property type="entry name" value="Dynein axonemal heavy chain 17"/>
    <property type="match status" value="1"/>
</dbReference>
<keyword evidence="8" id="KW-0243">Dynein</keyword>
<keyword evidence="3" id="KW-0963">Cytoplasm</keyword>
<reference evidence="17" key="2">
    <citation type="journal article" date="2020" name="Gigascience">
        <title>An improved pig reference genome sequence to enable pig genetics and genomics research.</title>
        <authorList>
            <person name="Warr A."/>
            <person name="Affara N."/>
            <person name="Aken B."/>
            <person name="Beiki H."/>
            <person name="Bickhart D.M."/>
            <person name="Billis K."/>
            <person name="Chow W."/>
            <person name="Eory L."/>
            <person name="Finlayson H.A."/>
            <person name="Flicek P."/>
            <person name="Giron C.G."/>
            <person name="Griffin D.K."/>
            <person name="Hall R."/>
            <person name="Hannum G."/>
            <person name="Hourlier T."/>
            <person name="Howe K."/>
            <person name="Hume D.A."/>
            <person name="Izuogu O."/>
            <person name="Kim K."/>
            <person name="Koren S."/>
            <person name="Liu H."/>
            <person name="Manchanda N."/>
            <person name="Martin F.J."/>
            <person name="Nonneman D.J."/>
            <person name="O'Connor R.E."/>
            <person name="Phillippy A.M."/>
            <person name="Rohrer G.A."/>
            <person name="Rosen B.D."/>
            <person name="Rund L.A."/>
            <person name="Sargent C.A."/>
            <person name="Schook L.B."/>
            <person name="Schroeder S.G."/>
            <person name="Schwartz A.S."/>
            <person name="Skinner B.M."/>
            <person name="Talbot R."/>
            <person name="Tseng E."/>
            <person name="Tuggle C.K."/>
            <person name="Watson M."/>
            <person name="Smith T.P.L."/>
            <person name="Archibald A.L."/>
        </authorList>
    </citation>
    <scope>NUCLEOTIDE SEQUENCE [LARGE SCALE GENOMIC DNA]</scope>
    <source>
        <strain evidence="17">Duroc</strain>
    </source>
</reference>
<evidence type="ECO:0000256" key="13">
    <source>
        <dbReference type="ARBA" id="ARBA00023273"/>
    </source>
</evidence>
<dbReference type="InterPro" id="IPR024317">
    <property type="entry name" value="Dynein_heavy_chain_D4_dom"/>
</dbReference>
<reference evidence="18" key="1">
    <citation type="submission" date="2009-11" db="EMBL/GenBank/DDBJ databases">
        <authorList>
            <consortium name="Porcine genome sequencing project"/>
        </authorList>
    </citation>
    <scope>NUCLEOTIDE SEQUENCE [LARGE SCALE GENOMIC DNA]</scope>
    <source>
        <strain evidence="18">Duroc</strain>
    </source>
</reference>
<comment type="similarity">
    <text evidence="2">Belongs to the dynein heavy chain family.</text>
</comment>
<dbReference type="Pfam" id="PF08385">
    <property type="entry name" value="DHC_N1"/>
    <property type="match status" value="1"/>
</dbReference>
<evidence type="ECO:0000256" key="2">
    <source>
        <dbReference type="ARBA" id="ARBA00008887"/>
    </source>
</evidence>
<dbReference type="GO" id="GO:0005874">
    <property type="term" value="C:microtubule"/>
    <property type="evidence" value="ECO:0007669"/>
    <property type="project" value="UniProtKB-KW"/>
</dbReference>
<dbReference type="Gene3D" id="1.20.140.100">
    <property type="entry name" value="Dynein heavy chain, N-terminal domain 2"/>
    <property type="match status" value="1"/>
</dbReference>
<evidence type="ECO:0000256" key="4">
    <source>
        <dbReference type="ARBA" id="ARBA00022701"/>
    </source>
</evidence>
<dbReference type="GO" id="GO:0005576">
    <property type="term" value="C:extracellular region"/>
    <property type="evidence" value="ECO:0007669"/>
    <property type="project" value="GOC"/>
</dbReference>
<dbReference type="Gene3D" id="1.10.8.710">
    <property type="match status" value="1"/>
</dbReference>
<dbReference type="SMART" id="SM00382">
    <property type="entry name" value="AAA"/>
    <property type="match status" value="3"/>
</dbReference>
<dbReference type="InterPro" id="IPR042222">
    <property type="entry name" value="Dynein_2_N"/>
</dbReference>
<sequence length="4487" mass="509608">MPSAEERAELAEENADGEPGADPRLRLLGAYVARSLRPAADAWERCAGSAEARQLLHDFLGCGAAEGPRPLLVVRTGPGGLAVRPGLDAGPEAGPSRAKGLFFLRTRPEPPGPDSLRGAVLCGDLPAAPLEHLAAFFSEIVIPVLTNEKNHLDWPQVVCLDVQRHAHSLQGDLLVLLEQVKGKTLLPLPVGSEKMELVDSESETILDSADKSVIYAIESAVIQWSHQIQVVLKRESSQPLHQGENPTPKVELEFWRNRYEDLEYIYNQLRAIKVRGMAGLLDKLQSSYFPAFQAMFRDVVAALTEARDIHTHLVPLQHHLETLESLEFPKVKPRLQPLLHIVCLIWATCESYRCPGRLTVLLQEICNLLVQQASHYLSPEDLLRSEVEESQRKLQVVVETLNFFKHVFQDRRENLHSYFKENQEVREWDFQSSLVFVRLDGFLGRLGMVQDLLETALDFHKLGKLEFSGIRGNALSQQAQQMYSEFQEIYRVFSESSYNCLDPQSVEFEKDVSEFNQRVEDLDRRLGTVFIQAFDDAPALEHAFKLLDIAGNLLERPLVARDASDKYLGLIGMFTKDLDAVRMIYCQRVQEEAQGGSSSVHKNMPAMAGGLRWAQELRQRIQDPFNNFRHMTHPCMESAEGKRMIQKYEDMLSLLEKYETRLYEDWCETVSEKSQYNLSRPLLKRDPETKHITVNFSPQLLSVLKEMSYLQPQQMKYIPKTAAAMFSSREFYRQLVANLELMANWYNKVMTTLLEVELPLVEKELQNIDLCLKAAEETLNWKTEGIWDYVIHITDSIHDLEQRIQKTKDNVEEIQNIMKSWVSPIFKRKDGKKECLLSMDDQSDQMEKYYSLIKESGLKIHALVQENLCLFSADPASSIWKTYVNYIDDMLLDGFFLAIECSLKYLLENTECNAGLTPIFEAQLSLAIPELVFCPSLESGAKGGLYDIVDGLVTSVFRVSSLVPRLSPQSDSPHYQADLEAMAGLAGMRDQLMERVQSAMALCCTYRHALSQYAYLYVEDRKEALGQFLLYGHVLTAEELEAHSEDGIPENPPLLHQFKAQIDSYEKLHEDVCKLESTKVFDGWMKIDVRPFKASLLNVIKKWSLTFKQHLVDYVTHSLADLEAFIKDSESGLLKKVEKGDFKGLVEIMGHLMALKERQSSTDEMFEPLKQTIELLKTYDQELPETVFKQLEELPEKWSSIKKMAVTVRQQVAPLQANEVTLLRQRCSAFDVEQQQFWERFRREAPFRFDSTDPHQMLDARHTEIQQMESTMASISESASLFEVGVPDYKQLRQCRKEACQLKELWDTIGMVTSSIRAWETTPWRDVNVEALDLECRRFARHIRNLDKEVRAWEAFTGLESTVLNTLSSLRAVAELQNPAVRERHWRQLMQATGVSFTMDEGTTLAHLLQLQLHHFEDEVRGIVDKAVKEMGMEKILEELQTTWVGMEFQYEPHPRTRVPLLRSDEDLIEVLEDNQVQLQTLMMSKYIAFFLEEVSGWQKKLSTADAVISIWFDVQRTWSHLESIFIGSEDIRAQLPQDSARFEGIDIDFKQIAYDAQKTPNVVEATNKSGLYEKLEDIQSRLYLCEKALAEYLDTKRLAFPRFYFLSSSDLLDILSNGTAPQQVQRHLSKLFDNMAKMQFQLDASEKPTKISLGMYSKEGEYVAFSEPCDCSGQVEIWLNHVLAHMKATVRHEMTEGVTAYEEKPREQWLFDYPAQVALTCTQIWWTTEVGMAFARLEEGYENAMKDYYKKQVAQLKTLITLLLGQLCKGDRQKVMTICTIDVHARDVVAKMIAQKVDSAQAFLWLSQLRHRWDDEAKHCFANICDAQFLYSYEYLGNTPRLVITPLTDRCYITLTQSLHLTMSGAPSGPAGTGKTETTKDLGRALGIMVYVFNCSEQMDYKSCGNIYKGLAQTGAWGCFDEFNRISVEVLSVVAVQVKSIQDAIRDKKQQFNFLGEEISLNPSVGIFITMNPGYAGRTELPENLKALFRPCAMVVPDFELICEIMLVAEGFIEARLLARKFITLYQLCKELLSKQDHYDWGLRAIKSVLVVAGSLKRGDPDRPEDQVLMRSLRDFNIPKIVTDDMPVFMGLVGDLFPALDVPRRRDLNFEALVRKAVVELKLQAEDSFMLKVVQLEELLAVRHSVFVVGGAGTGKSQVLRSLHKTYQIMKRRPVWTDLNPKAVTNDELFGIINPATREWKDGLFSSVMRELAHITHDGPKWIVLDGDIDPMWIESLNTVMDDNKVLTLASNERIPLNPTMRLLFEISHLRTATPATVSRAGILYINPADLGWSPPVSSWIDGREVQTERANLSILFDKYLPTCLDTLRTRFKRVIPIPEQSLVQMLCCLLECLLTEEDIPADCPKETYELYFVFAAVWAFGGAMVQDQLVDHRAEFSKWWLTEFKTVKFPSQGTIFDYYIDPETKKFEPWSKLTPQFELDPEMPLQACLVHTSETIRVCYFLERLMARRRPVMLVGTAGTGKSVLVGAKLASLDAEEHLVKNVPFNYYTTSAMLQAALEKPLEKKAGRNYGPPGNKKLIYFIDDMNMPEVDAYGTVQPHTVIRQHLDYGHWYDRNKLSLKEVRNVQYVSCMNPTAGSFTINPRLQRHFSVFALSFPGADALSSIYSTILTQHLKLGSFPASLQKATPQLVHLALSFHQKIATAFLPTAVKFHYIFNLRDLASIFQGILFSSVECVKSTQDLVKLYLHESNRVYRDKMVEEKDLDLFDKIQAEVVKKIFDDLGETVEQQTRSLNMYCHFAHGIGEPKYMPVQSWERLTQTLVEALENHNEVNTVMDLVLFEDAMRHVCHISRILESPRGNALLVGVGGSGKQSLTRLAAFIGSMDVFQITLRKGYQIPDFKADLASLCLKAGAKNLSTVFLMTDAHVADEKFLVLVNDLLASGEIPDLYSDDEVENIVSNLRNEVKSHGLVDTRENCWKFFIDRVRRQLKVTLCFSPVGSKLRVRSRRFPAIVNCTAIDWFHEWPQQALESVSLRFLQNTEGIEPAVKPSISKFMAFVHTSVNQTSQSYLSNEQRYNYTTPKSFLEFIRLYQGLLRRNGEELTAKIQRLENGLLKLHSTSAQVDDLKAKLATQEVELKQKNEDADKLIRVVGVETEKVSREKAIADEEERKVALIMLEVKQKQKDCEEDLAKAEPALAAAQAALNTLNKTNLTELKSFGSPPPAVSNVSAAVMALTAPGGKVPKDRSWKATRVTMAKVDSFLESLIHFDKENIHENCLRAIRPYLQDPEFNPEFVATKSSAAAGLCSWVINIVRFYEVFCDVEPKRQALSKATSDLTAAQEKLAAVKAKIAHLNENLAKLTAKFEKATADKLKCQQEAEVTAGTISLANRLVGGLASENVRWAEAVQSLKQQERQLCGDVLLTAAFVSYLGFFTKKYRQSLVDGTWRPYLSQLQVPIPMTPTLDPLRMLTDDADVATWQNEGLPADRMSTENASILLGCERWPLMVDPQLQGIKWIKNKYGEGLRVTQTGQKGYLQTLERALEGGEVVLIENLEESIDPVLGPLLGRDVIKKGRFIKIGDKECEYNPRFRLILHTKLANPHYQPELQAQATLINFTVTRDGLEDQLLAAVVSMERPDLEQLKSELTKQQNGFKITLKTLEDNLLSRLSSASGNFLGETALVENLEITKQTAAEVEKKVQEAQLTEVKINEAREHYRPAAARASLLYFIMNDLSRIHPLYQFSLKAFSTVFQKAVEKAAPDESLKGRVANLIDSITFSVYQYTTRGLFECDKLTYLAQLTFQILLVNQEVSAAEVDFLLRSPWQTGATSPVEFLSHQAWGGIKALSSMDEFSNLDRDIEGSAKSWKKFVESECPEKEKFPQEWKNKTALQRLCMIRALRPDRMAYAMRDFIEEKLGSKYVVGRALDFAASFEESGPATPMFFILSPGVDPLKDVENQGKKLGYTFNNRNFHNVSLGQGQEVVAEAALDLAAKKGHWVILQNIHLVAKWLGTLEKKLEEHSENSHPEFRVFISAEPAPSPEGHIIPQGILENSIKITSEPPTGMHANLHKALDNFTQDTLEMCSRETEFKSILFALCYFHAVVAERRKFGPQGWNRSYPFNTGDLTISVNVLYNFLEANAKVPYDDLRYLFGEIMYGGHITDDWDRRLCRTYLEEFIKPEMLAGELSLAPGFPLPGNMDYHGYHQYIDAQLPPESPHLYGLHPNAEIGFLTQTSEKLFRTVLELQPRDSQAGEGAGAAREEKVKAVLEEILERVTDEFNIPELAARAQERTPYVVVVLQECERMNVLLRELQGSLRELDLGLKGELTMTSNMENLQNALYLDTVPESWARRAYPSTAGLAAWFSDLLNRIRELEAWTGDFAMPSTVWLTGFFNPQSFLTAVMQSTARKNEWPLDQMALQCDVTKKNREELRSPPREGAHVHGLFMEGARWDAQAGIITEGRLKDLTPPMPVVLLRAIPADKQDCRGVYPCPLYKTCQRGPTYVWTFHLKTKEKPAKWVLAGVALLLQI</sequence>
<dbReference type="Gene3D" id="3.20.180.20">
    <property type="entry name" value="Dynein heavy chain, N-terminal domain 2"/>
    <property type="match status" value="1"/>
</dbReference>
<feature type="domain" description="AAA+ ATPase" evidence="16">
    <location>
        <begin position="1865"/>
        <end position="2001"/>
    </location>
</feature>
<feature type="region of interest" description="Disordered" evidence="15">
    <location>
        <begin position="1"/>
        <end position="23"/>
    </location>
</feature>
<evidence type="ECO:0000256" key="11">
    <source>
        <dbReference type="ARBA" id="ARBA00023175"/>
    </source>
</evidence>
<dbReference type="Gene3D" id="1.10.472.130">
    <property type="match status" value="1"/>
</dbReference>
<dbReference type="FunFam" id="3.20.180.20:FF:000001">
    <property type="entry name" value="Dynein axonemal heavy chain 5"/>
    <property type="match status" value="1"/>
</dbReference>
<keyword evidence="4" id="KW-0493">Microtubule</keyword>
<dbReference type="InterPro" id="IPR041589">
    <property type="entry name" value="DNAH3_AAA_lid_1"/>
</dbReference>
<dbReference type="Gene3D" id="3.10.490.20">
    <property type="match status" value="1"/>
</dbReference>
<organism evidence="17 18">
    <name type="scientific">Sus scrofa</name>
    <name type="common">Pig</name>
    <dbReference type="NCBI Taxonomy" id="9823"/>
    <lineage>
        <taxon>Eukaryota</taxon>
        <taxon>Metazoa</taxon>
        <taxon>Chordata</taxon>
        <taxon>Craniata</taxon>
        <taxon>Vertebrata</taxon>
        <taxon>Euteleostomi</taxon>
        <taxon>Mammalia</taxon>
        <taxon>Eutheria</taxon>
        <taxon>Laurasiatheria</taxon>
        <taxon>Artiodactyla</taxon>
        <taxon>Suina</taxon>
        <taxon>Suidae</taxon>
        <taxon>Sus</taxon>
    </lineage>
</organism>
<dbReference type="InterPro" id="IPR004273">
    <property type="entry name" value="Dynein_heavy_D6_P-loop"/>
</dbReference>
<dbReference type="InterPro" id="IPR041466">
    <property type="entry name" value="Dynein_AAA5_ext"/>
</dbReference>
<dbReference type="RefSeq" id="XP_020923543.1">
    <property type="nucleotide sequence ID" value="XM_021067884.1"/>
</dbReference>
<reference evidence="17" key="3">
    <citation type="submission" date="2025-08" db="UniProtKB">
        <authorList>
            <consortium name="Ensembl"/>
        </authorList>
    </citation>
    <scope>IDENTIFICATION</scope>
</reference>
<dbReference type="InterPro" id="IPR041228">
    <property type="entry name" value="Dynein_C"/>
</dbReference>
<dbReference type="GO" id="GO:0051959">
    <property type="term" value="F:dynein light intermediate chain binding"/>
    <property type="evidence" value="ECO:0000318"/>
    <property type="project" value="GO_Central"/>
</dbReference>
<dbReference type="FunFam" id="3.40.50.300:FF:002141">
    <property type="entry name" value="Dynein heavy chain"/>
    <property type="match status" value="1"/>
</dbReference>
<dbReference type="STRING" id="9823.ENSSSCP00000019091"/>
<dbReference type="InterPro" id="IPR026983">
    <property type="entry name" value="DHC"/>
</dbReference>
<dbReference type="Gene3D" id="1.10.287.2620">
    <property type="match status" value="1"/>
</dbReference>
<evidence type="ECO:0000256" key="8">
    <source>
        <dbReference type="ARBA" id="ARBA00023017"/>
    </source>
</evidence>
<dbReference type="InParanoid" id="F1SS52"/>
<dbReference type="Ensembl" id="ENSSSCT00000019610.5">
    <property type="protein sequence ID" value="ENSSSCP00000019091.3"/>
    <property type="gene ID" value="ENSSSCG00000018015.5"/>
</dbReference>
<dbReference type="FunFam" id="1.20.920.30:FF:000003">
    <property type="entry name" value="Dynein axonemal heavy chain 17"/>
    <property type="match status" value="1"/>
</dbReference>
<dbReference type="FunFam" id="1.10.8.720:FF:000002">
    <property type="entry name" value="Dynein heavy chain 9, axonemal"/>
    <property type="match status" value="1"/>
</dbReference>
<dbReference type="FunFam" id="1.20.58.1120:FF:000002">
    <property type="entry name" value="Dynein heavy chain 9, axonemal"/>
    <property type="match status" value="1"/>
</dbReference>
<dbReference type="GO" id="GO:0097386">
    <property type="term" value="C:glial cell projection"/>
    <property type="evidence" value="ECO:0007669"/>
    <property type="project" value="Ensembl"/>
</dbReference>
<dbReference type="VGNC" id="VGNC:87371">
    <property type="gene designation" value="DNAH9"/>
</dbReference>
<evidence type="ECO:0000256" key="14">
    <source>
        <dbReference type="SAM" id="Coils"/>
    </source>
</evidence>
<accession>F1SS52</accession>
<dbReference type="FunFam" id="1.10.8.1220:FF:000001">
    <property type="entry name" value="Dynein axonemal heavy chain 5"/>
    <property type="match status" value="1"/>
</dbReference>
<keyword evidence="9 14" id="KW-0175">Coiled coil</keyword>
<evidence type="ECO:0000256" key="6">
    <source>
        <dbReference type="ARBA" id="ARBA00022741"/>
    </source>
</evidence>
<dbReference type="InterPro" id="IPR043160">
    <property type="entry name" value="Dynein_C_barrel"/>
</dbReference>
<dbReference type="Gene3D" id="1.10.8.720">
    <property type="entry name" value="Region D6 of dynein motor"/>
    <property type="match status" value="1"/>
</dbReference>
<dbReference type="SMR" id="F1SS52"/>
<dbReference type="GO" id="GO:0120197">
    <property type="term" value="P:mucociliary clearance"/>
    <property type="evidence" value="ECO:0007669"/>
    <property type="project" value="Ensembl"/>
</dbReference>
<feature type="coiled-coil region" evidence="14">
    <location>
        <begin position="3077"/>
        <end position="3146"/>
    </location>
</feature>
<dbReference type="FunFam" id="1.10.8.710:FF:000002">
    <property type="entry name" value="dynein heavy chain 17, axonemal"/>
    <property type="match status" value="1"/>
</dbReference>
<dbReference type="HOGENOM" id="CLU_000038_1_3_1"/>
<dbReference type="SUPFAM" id="SSF52540">
    <property type="entry name" value="P-loop containing nucleoside triphosphate hydrolases"/>
    <property type="match status" value="4"/>
</dbReference>
<dbReference type="Pfam" id="PF12775">
    <property type="entry name" value="AAA_7"/>
    <property type="match status" value="1"/>
</dbReference>
<dbReference type="InterPro" id="IPR035706">
    <property type="entry name" value="AAA_9"/>
</dbReference>
<dbReference type="Bgee" id="ENSSSCG00000018015">
    <property type="expression patterns" value="Expressed in epididymis and 22 other cell types or tissues"/>
</dbReference>
<evidence type="ECO:0000256" key="15">
    <source>
        <dbReference type="SAM" id="MobiDB-lite"/>
    </source>
</evidence>
<dbReference type="FunFam" id="3.10.490.20:FF:000002">
    <property type="entry name" value="Dynein axonemal heavy chain 17"/>
    <property type="match status" value="1"/>
</dbReference>
<dbReference type="Pfam" id="PF08393">
    <property type="entry name" value="DHC_N2"/>
    <property type="match status" value="1"/>
</dbReference>
<dbReference type="FunFam" id="3.40.50.300:FF:000411">
    <property type="entry name" value="dynein heavy chain 17, axonemal"/>
    <property type="match status" value="1"/>
</dbReference>
<proteinExistence type="inferred from homology"/>
<evidence type="ECO:0000256" key="9">
    <source>
        <dbReference type="ARBA" id="ARBA00023054"/>
    </source>
</evidence>
<feature type="compositionally biased region" description="Basic and acidic residues" evidence="15">
    <location>
        <begin position="1"/>
        <end position="10"/>
    </location>
</feature>
<dbReference type="FunFam" id="1.10.472.130:FF:000001">
    <property type="entry name" value="Dynein, axonemal, heavy chain 9"/>
    <property type="match status" value="1"/>
</dbReference>
<dbReference type="Pfam" id="PF12774">
    <property type="entry name" value="AAA_6"/>
    <property type="match status" value="1"/>
</dbReference>
<evidence type="ECO:0000256" key="10">
    <source>
        <dbReference type="ARBA" id="ARBA00023069"/>
    </source>
</evidence>
<dbReference type="FunFam" id="3.40.50.300:FF:000219">
    <property type="entry name" value="Dynein axonemal heavy chain 17"/>
    <property type="match status" value="1"/>
</dbReference>
<dbReference type="Pfam" id="PF17852">
    <property type="entry name" value="Dynein_AAA_lid"/>
    <property type="match status" value="1"/>
</dbReference>
<dbReference type="FunFam" id="1.20.140.100:FF:000007">
    <property type="entry name" value="Dynein axonemal heavy chain 9"/>
    <property type="match status" value="1"/>
</dbReference>
<evidence type="ECO:0000313" key="18">
    <source>
        <dbReference type="Proteomes" id="UP000008227"/>
    </source>
</evidence>
<dbReference type="InterPro" id="IPR013594">
    <property type="entry name" value="Dynein_heavy_tail"/>
</dbReference>
<evidence type="ECO:0000256" key="7">
    <source>
        <dbReference type="ARBA" id="ARBA00022840"/>
    </source>
</evidence>
<dbReference type="RefSeq" id="XP_020923542.1">
    <property type="nucleotide sequence ID" value="XM_021067883.1"/>
</dbReference>
<keyword evidence="7" id="KW-0067">ATP-binding</keyword>
<comment type="subcellular location">
    <subcellularLocation>
        <location evidence="1">Cytoplasm</location>
        <location evidence="1">Cytoskeleton</location>
        <location evidence="1">Cilium axoneme</location>
    </subcellularLocation>
</comment>
<dbReference type="Gene3D" id="3.40.50.300">
    <property type="entry name" value="P-loop containing nucleotide triphosphate hydrolases"/>
    <property type="match status" value="5"/>
</dbReference>
<feature type="domain" description="AAA+ ATPase" evidence="16">
    <location>
        <begin position="2143"/>
        <end position="2344"/>
    </location>
</feature>
<evidence type="ECO:0000259" key="16">
    <source>
        <dbReference type="SMART" id="SM00382"/>
    </source>
</evidence>
<dbReference type="GO" id="GO:0030286">
    <property type="term" value="C:dynein complex"/>
    <property type="evidence" value="ECO:0000318"/>
    <property type="project" value="GO_Central"/>
</dbReference>
<dbReference type="FunCoup" id="F1SS52">
    <property type="interactions" value="155"/>
</dbReference>
<dbReference type="Pfam" id="PF12780">
    <property type="entry name" value="AAA_8"/>
    <property type="match status" value="1"/>
</dbReference>
<dbReference type="Pfam" id="PF18199">
    <property type="entry name" value="Dynein_C"/>
    <property type="match status" value="1"/>
</dbReference>
<dbReference type="eggNOG" id="KOG3595">
    <property type="taxonomic scope" value="Eukaryota"/>
</dbReference>
<evidence type="ECO:0000313" key="17">
    <source>
        <dbReference type="Ensembl" id="ENSSSCP00000019091.3"/>
    </source>
</evidence>
<dbReference type="PANTHER" id="PTHR46532:SF11">
    <property type="entry name" value="DYNEIN AXONEMAL HEAVY CHAIN 12"/>
    <property type="match status" value="1"/>
</dbReference>
<keyword evidence="10" id="KW-0969">Cilium</keyword>
<dbReference type="CTD" id="1770"/>
<evidence type="ECO:0000256" key="1">
    <source>
        <dbReference type="ARBA" id="ARBA00004430"/>
    </source>
</evidence>
<dbReference type="ExpressionAtlas" id="F1SS52">
    <property type="expression patterns" value="baseline and differential"/>
</dbReference>
<dbReference type="GO" id="GO:0036157">
    <property type="term" value="C:outer dynein arm"/>
    <property type="evidence" value="ECO:0007669"/>
    <property type="project" value="Ensembl"/>
</dbReference>
<dbReference type="GO" id="GO:0008569">
    <property type="term" value="F:minus-end-directed microtubule motor activity"/>
    <property type="evidence" value="ECO:0000318"/>
    <property type="project" value="GO_Central"/>
</dbReference>
<dbReference type="GO" id="GO:0090660">
    <property type="term" value="P:cerebrospinal fluid circulation"/>
    <property type="evidence" value="ECO:0007669"/>
    <property type="project" value="Ensembl"/>
</dbReference>
<dbReference type="Gene3D" id="6.10.140.1060">
    <property type="match status" value="1"/>
</dbReference>
<keyword evidence="6" id="KW-0547">Nucleotide-binding</keyword>
<dbReference type="Pfam" id="PF12781">
    <property type="entry name" value="AAA_9"/>
    <property type="match status" value="1"/>
</dbReference>
<evidence type="ECO:0000256" key="5">
    <source>
        <dbReference type="ARBA" id="ARBA00022737"/>
    </source>
</evidence>
<gene>
    <name evidence="17 19" type="primary">DNAH9</name>
</gene>
<dbReference type="Pfam" id="PF17857">
    <property type="entry name" value="AAA_lid_1"/>
    <property type="match status" value="1"/>
</dbReference>
<dbReference type="OMA" id="WAYLVND"/>
<dbReference type="GO" id="GO:0051649">
    <property type="term" value="P:establishment of localization in cell"/>
    <property type="evidence" value="ECO:0007669"/>
    <property type="project" value="Ensembl"/>
</dbReference>
<dbReference type="GO" id="GO:0005930">
    <property type="term" value="C:axoneme"/>
    <property type="evidence" value="ECO:0000318"/>
    <property type="project" value="GO_Central"/>
</dbReference>
<dbReference type="Gene3D" id="1.20.920.30">
    <property type="match status" value="1"/>
</dbReference>
<protein>
    <submittedName>
        <fullName evidence="17">Dynein axonemal heavy chain 9</fullName>
    </submittedName>
</protein>
<dbReference type="GO" id="GO:0097729">
    <property type="term" value="C:9+2 motile cilium"/>
    <property type="evidence" value="ECO:0000318"/>
    <property type="project" value="GO_Central"/>
</dbReference>
<dbReference type="InterPro" id="IPR042219">
    <property type="entry name" value="AAA_lid_11_sf"/>
</dbReference>
<dbReference type="PANTHER" id="PTHR46532">
    <property type="entry name" value="MALE FERTILITY FACTOR KL5"/>
    <property type="match status" value="1"/>
</dbReference>
<dbReference type="InterPro" id="IPR024743">
    <property type="entry name" value="Dynein_HC_stalk"/>
</dbReference>
<dbReference type="GO" id="GO:0120135">
    <property type="term" value="C:distal portion of axoneme"/>
    <property type="evidence" value="ECO:0007669"/>
    <property type="project" value="Ensembl"/>
</dbReference>
<dbReference type="InterPro" id="IPR013602">
    <property type="entry name" value="Dynein_heavy_linker"/>
</dbReference>
<dbReference type="InterPro" id="IPR043157">
    <property type="entry name" value="Dynein_AAA1S"/>
</dbReference>
<reference evidence="17" key="4">
    <citation type="submission" date="2025-09" db="UniProtKB">
        <authorList>
            <consortium name="Ensembl"/>
        </authorList>
    </citation>
    <scope>IDENTIFICATION</scope>
</reference>
<dbReference type="GO" id="GO:0060294">
    <property type="term" value="P:cilium movement involved in cell motility"/>
    <property type="evidence" value="ECO:0000318"/>
    <property type="project" value="GO_Central"/>
</dbReference>
<dbReference type="GeneTree" id="ENSGT00940000159717"/>
<dbReference type="FunFam" id="3.40.50.300:FF:000682">
    <property type="entry name" value="Dynein axonemal heavy chain 17"/>
    <property type="match status" value="1"/>
</dbReference>
<feature type="domain" description="AAA+ ATPase" evidence="16">
    <location>
        <begin position="2470"/>
        <end position="2616"/>
    </location>
</feature>
<dbReference type="Gene3D" id="1.20.920.20">
    <property type="match status" value="1"/>
</dbReference>
<dbReference type="FunFam" id="1.10.287.2620:FF:000004">
    <property type="entry name" value="Dynein axonemal heavy chain 17"/>
    <property type="match status" value="1"/>
</dbReference>